<evidence type="ECO:0000313" key="3">
    <source>
        <dbReference type="EMBL" id="KAK4380702.1"/>
    </source>
</evidence>
<protein>
    <recommendedName>
        <fullName evidence="5">PRLI-interacting factor A</fullName>
    </recommendedName>
</protein>
<feature type="compositionally biased region" description="Acidic residues" evidence="2">
    <location>
        <begin position="459"/>
        <end position="468"/>
    </location>
</feature>
<gene>
    <name evidence="3" type="ORF">RND71_002564</name>
</gene>
<feature type="region of interest" description="Disordered" evidence="2">
    <location>
        <begin position="192"/>
        <end position="214"/>
    </location>
</feature>
<feature type="region of interest" description="Disordered" evidence="2">
    <location>
        <begin position="35"/>
        <end position="73"/>
    </location>
</feature>
<feature type="compositionally biased region" description="Acidic residues" evidence="2">
    <location>
        <begin position="193"/>
        <end position="210"/>
    </location>
</feature>
<dbReference type="PANTHER" id="PTHR34484:SF2">
    <property type="entry name" value="OS02G0832600 PROTEIN"/>
    <property type="match status" value="1"/>
</dbReference>
<dbReference type="PANTHER" id="PTHR34484">
    <property type="entry name" value="OS02G0832600 PROTEIN"/>
    <property type="match status" value="1"/>
</dbReference>
<keyword evidence="4" id="KW-1185">Reference proteome</keyword>
<sequence>MMNRSYGMWPSAMGADQMKFQNPNVMEGQGFVAGGKQLKNLGPRSNWKGKRVNKNDRRMVDSGRRKEKSLTASDGNVGGFGGYNSPTLNELQYHNRLKAKRFFPKKKFYQNNNKGAPFAPRNTSSYIIRAKKSGGIASLVSPCPVTPAVLPTPDFSPSREVLVDMAKEEWGVDGYGSMKGLIRLRSIGHEMEVHEEEEEEEGGGSSESDVEEHMEVERRLDHDLSRFEMIYPNSSGVEFKNVLENRVDDQDSHIAQLEEENLILKERLFLMEREFGDLKRRLQSLERQGCGYEEITEEDEQNVDEPPKKEIIARAGSKSESIEDADVRDHNKVEVAQGSESRGESHFADENNVECIEQNMEEVDGDVKVKEEKVNDGDIVSAQDEQNVDEPPKKEIIARAGSKSESIEDADVRDHNKVEVAQVNEVNRRNSESSDNAGVGDETMDEASRPDAEVVVEANTEDGEPGNE</sequence>
<evidence type="ECO:0000313" key="4">
    <source>
        <dbReference type="Proteomes" id="UP001291623"/>
    </source>
</evidence>
<accession>A0AAE1T3W7</accession>
<feature type="coiled-coil region" evidence="1">
    <location>
        <begin position="240"/>
        <end position="288"/>
    </location>
</feature>
<comment type="caution">
    <text evidence="3">The sequence shown here is derived from an EMBL/GenBank/DDBJ whole genome shotgun (WGS) entry which is preliminary data.</text>
</comment>
<dbReference type="EMBL" id="JAVYJV010000001">
    <property type="protein sequence ID" value="KAK4380702.1"/>
    <property type="molecule type" value="Genomic_DNA"/>
</dbReference>
<evidence type="ECO:0008006" key="5">
    <source>
        <dbReference type="Google" id="ProtNLM"/>
    </source>
</evidence>
<dbReference type="AlphaFoldDB" id="A0AAE1T3W7"/>
<feature type="compositionally biased region" description="Basic and acidic residues" evidence="2">
    <location>
        <begin position="53"/>
        <end position="64"/>
    </location>
</feature>
<dbReference type="Proteomes" id="UP001291623">
    <property type="component" value="Unassembled WGS sequence"/>
</dbReference>
<name>A0AAE1T3W7_9SOLA</name>
<evidence type="ECO:0000256" key="2">
    <source>
        <dbReference type="SAM" id="MobiDB-lite"/>
    </source>
</evidence>
<organism evidence="3 4">
    <name type="scientific">Anisodus tanguticus</name>
    <dbReference type="NCBI Taxonomy" id="243964"/>
    <lineage>
        <taxon>Eukaryota</taxon>
        <taxon>Viridiplantae</taxon>
        <taxon>Streptophyta</taxon>
        <taxon>Embryophyta</taxon>
        <taxon>Tracheophyta</taxon>
        <taxon>Spermatophyta</taxon>
        <taxon>Magnoliopsida</taxon>
        <taxon>eudicotyledons</taxon>
        <taxon>Gunneridae</taxon>
        <taxon>Pentapetalae</taxon>
        <taxon>asterids</taxon>
        <taxon>lamiids</taxon>
        <taxon>Solanales</taxon>
        <taxon>Solanaceae</taxon>
        <taxon>Solanoideae</taxon>
        <taxon>Hyoscyameae</taxon>
        <taxon>Anisodus</taxon>
    </lineage>
</organism>
<feature type="region of interest" description="Disordered" evidence="2">
    <location>
        <begin position="313"/>
        <end position="468"/>
    </location>
</feature>
<dbReference type="Gene3D" id="1.20.5.340">
    <property type="match status" value="1"/>
</dbReference>
<reference evidence="3" key="1">
    <citation type="submission" date="2023-12" db="EMBL/GenBank/DDBJ databases">
        <title>Genome assembly of Anisodus tanguticus.</title>
        <authorList>
            <person name="Wang Y.-J."/>
        </authorList>
    </citation>
    <scope>NUCLEOTIDE SEQUENCE</scope>
    <source>
        <strain evidence="3">KB-2021</strain>
        <tissue evidence="3">Leaf</tissue>
    </source>
</reference>
<feature type="compositionally biased region" description="Basic and acidic residues" evidence="2">
    <location>
        <begin position="365"/>
        <end position="376"/>
    </location>
</feature>
<keyword evidence="1" id="KW-0175">Coiled coil</keyword>
<evidence type="ECO:0000256" key="1">
    <source>
        <dbReference type="SAM" id="Coils"/>
    </source>
</evidence>
<proteinExistence type="predicted"/>